<evidence type="ECO:0000256" key="1">
    <source>
        <dbReference type="SAM" id="MobiDB-lite"/>
    </source>
</evidence>
<name>A0A8H7SDS6_9FUNG</name>
<evidence type="ECO:0000313" key="3">
    <source>
        <dbReference type="Proteomes" id="UP000646827"/>
    </source>
</evidence>
<feature type="compositionally biased region" description="Low complexity" evidence="1">
    <location>
        <begin position="35"/>
        <end position="66"/>
    </location>
</feature>
<protein>
    <submittedName>
        <fullName evidence="2">Uncharacterized protein</fullName>
    </submittedName>
</protein>
<dbReference type="Proteomes" id="UP000646827">
    <property type="component" value="Unassembled WGS sequence"/>
</dbReference>
<evidence type="ECO:0000313" key="2">
    <source>
        <dbReference type="EMBL" id="KAG2227710.1"/>
    </source>
</evidence>
<dbReference type="EMBL" id="JAEPRB010000005">
    <property type="protein sequence ID" value="KAG2227710.1"/>
    <property type="molecule type" value="Genomic_DNA"/>
</dbReference>
<sequence>MFEAEVQNLDDDDNNNDDDGDHTFEEELVYKESQKSSSAEQESLSIETSSSTVATSSLSIPSTPTTDVSRTTIRCLEAVITMMSMSSKIDQRVTANDVRKAIYSSTKIPEQACEVASCIIKFIRPFVPKKKNDNSDPNVTVFNLAPFVFLSNKILEAVKLDKQTIAMYPVLQEKQSLHLSARGIYEIFRESHEMYGSDEAVVRDRMHAGRHRLAVLSIFFNMTSIQRILEEHRLRFHLILEYVNKLQICWIGYRITKKQKSSSSSSSKVRNDDDDDDGDKEELQKEIKKLSQEVSRLASLYTKENKILASHVSERMVKSSPYNTLMKKMSREKKKPIENQDKQWLSNVEEEKNVLSKALKEARKKVDDQWLKVSSTHSNLREKRSYLYYLNKKNKNQTIPGLKKLLSTDDLKKFKILVSDPKGTCITGTDPGIVTTTTTTGKTLAEYYTDINRHIALYALPDTDIGTDTEDDDVVMEGVEETSSSSKNVSNITKLVKPVNNSPRWMNSITHSSKHARYRERKKRKKENVKSEKLERDRKTRELRTRKAHERLAAKIRTSFGSSKMSFFHVVGSWVPRNSPIKGHARRSSRKVVEALDKPQGDHVVKVDEFLSSTICPYCFARLTCQTYKRDGKIRISNGSKCCSNPLCPSRSKHWTTMNRDGVGSHNIGLNGVCGILAKDGLALPPLRRSAPQVPRKQENNLKKIFISQLHQLVQGN</sequence>
<dbReference type="AlphaFoldDB" id="A0A8H7SDS6"/>
<feature type="region of interest" description="Disordered" evidence="1">
    <location>
        <begin position="261"/>
        <end position="283"/>
    </location>
</feature>
<reference evidence="2 3" key="1">
    <citation type="submission" date="2020-12" db="EMBL/GenBank/DDBJ databases">
        <title>Metabolic potential, ecology and presence of endohyphal bacteria is reflected in genomic diversity of Mucoromycotina.</title>
        <authorList>
            <person name="Muszewska A."/>
            <person name="Okrasinska A."/>
            <person name="Steczkiewicz K."/>
            <person name="Drgas O."/>
            <person name="Orlowska M."/>
            <person name="Perlinska-Lenart U."/>
            <person name="Aleksandrzak-Piekarczyk T."/>
            <person name="Szatraj K."/>
            <person name="Zielenkiewicz U."/>
            <person name="Pilsyk S."/>
            <person name="Malc E."/>
            <person name="Mieczkowski P."/>
            <person name="Kruszewska J.S."/>
            <person name="Biernat P."/>
            <person name="Pawlowska J."/>
        </authorList>
    </citation>
    <scope>NUCLEOTIDE SEQUENCE [LARGE SCALE GENOMIC DNA]</scope>
    <source>
        <strain evidence="2 3">CBS 142.35</strain>
    </source>
</reference>
<feature type="region of interest" description="Disordered" evidence="1">
    <location>
        <begin position="1"/>
        <end position="66"/>
    </location>
</feature>
<feature type="compositionally biased region" description="Basic and acidic residues" evidence="1">
    <location>
        <begin position="528"/>
        <end position="548"/>
    </location>
</feature>
<feature type="compositionally biased region" description="Basic and acidic residues" evidence="1">
    <location>
        <begin position="21"/>
        <end position="34"/>
    </location>
</feature>
<dbReference type="OrthoDB" id="10561407at2759"/>
<feature type="region of interest" description="Disordered" evidence="1">
    <location>
        <begin position="503"/>
        <end position="548"/>
    </location>
</feature>
<feature type="compositionally biased region" description="Acidic residues" evidence="1">
    <location>
        <begin position="8"/>
        <end position="20"/>
    </location>
</feature>
<keyword evidence="3" id="KW-1185">Reference proteome</keyword>
<gene>
    <name evidence="2" type="ORF">INT45_004752</name>
</gene>
<accession>A0A8H7SDS6</accession>
<proteinExistence type="predicted"/>
<feature type="compositionally biased region" description="Basic residues" evidence="1">
    <location>
        <begin position="512"/>
        <end position="527"/>
    </location>
</feature>
<organism evidence="2 3">
    <name type="scientific">Circinella minor</name>
    <dbReference type="NCBI Taxonomy" id="1195481"/>
    <lineage>
        <taxon>Eukaryota</taxon>
        <taxon>Fungi</taxon>
        <taxon>Fungi incertae sedis</taxon>
        <taxon>Mucoromycota</taxon>
        <taxon>Mucoromycotina</taxon>
        <taxon>Mucoromycetes</taxon>
        <taxon>Mucorales</taxon>
        <taxon>Lichtheimiaceae</taxon>
        <taxon>Circinella</taxon>
    </lineage>
</organism>
<comment type="caution">
    <text evidence="2">The sequence shown here is derived from an EMBL/GenBank/DDBJ whole genome shotgun (WGS) entry which is preliminary data.</text>
</comment>